<feature type="compositionally biased region" description="Basic and acidic residues" evidence="1">
    <location>
        <begin position="101"/>
        <end position="111"/>
    </location>
</feature>
<organism evidence="2 3">
    <name type="scientific">Moniliophthora roreri (strain MCA 2997)</name>
    <name type="common">Cocoa frosty pod rot fungus</name>
    <name type="synonym">Crinipellis roreri</name>
    <dbReference type="NCBI Taxonomy" id="1381753"/>
    <lineage>
        <taxon>Eukaryota</taxon>
        <taxon>Fungi</taxon>
        <taxon>Dikarya</taxon>
        <taxon>Basidiomycota</taxon>
        <taxon>Agaricomycotina</taxon>
        <taxon>Agaricomycetes</taxon>
        <taxon>Agaricomycetidae</taxon>
        <taxon>Agaricales</taxon>
        <taxon>Marasmiineae</taxon>
        <taxon>Marasmiaceae</taxon>
        <taxon>Moniliophthora</taxon>
    </lineage>
</organism>
<keyword evidence="3" id="KW-1185">Reference proteome</keyword>
<evidence type="ECO:0000313" key="3">
    <source>
        <dbReference type="Proteomes" id="UP000017559"/>
    </source>
</evidence>
<protein>
    <submittedName>
        <fullName evidence="2">Uncharacterized protein</fullName>
    </submittedName>
</protein>
<dbReference type="AlphaFoldDB" id="V2WFA1"/>
<feature type="region of interest" description="Disordered" evidence="1">
    <location>
        <begin position="146"/>
        <end position="165"/>
    </location>
</feature>
<dbReference type="Proteomes" id="UP000017559">
    <property type="component" value="Unassembled WGS sequence"/>
</dbReference>
<evidence type="ECO:0000256" key="1">
    <source>
        <dbReference type="SAM" id="MobiDB-lite"/>
    </source>
</evidence>
<dbReference type="HOGENOM" id="CLU_1195148_0_0_1"/>
<reference evidence="2 3" key="1">
    <citation type="journal article" date="2014" name="BMC Genomics">
        <title>Genome and secretome analysis of the hemibiotrophic fungal pathogen, Moniliophthora roreri, which causes frosty pod rot disease of cacao: mechanisms of the biotrophic and necrotrophic phases.</title>
        <authorList>
            <person name="Meinhardt L.W."/>
            <person name="Costa G.G.L."/>
            <person name="Thomazella D.P.T."/>
            <person name="Teixeira P.J.P.L."/>
            <person name="Carazzolle M.F."/>
            <person name="Schuster S.C."/>
            <person name="Carlson J.E."/>
            <person name="Guiltinan M.J."/>
            <person name="Mieczkowski P."/>
            <person name="Farmer A."/>
            <person name="Ramaraj T."/>
            <person name="Crozier J."/>
            <person name="Davis R.E."/>
            <person name="Shao J."/>
            <person name="Melnick R.L."/>
            <person name="Pereira G.A.G."/>
            <person name="Bailey B.A."/>
        </authorList>
    </citation>
    <scope>NUCLEOTIDE SEQUENCE [LARGE SCALE GENOMIC DNA]</scope>
    <source>
        <strain evidence="2 3">MCA 2997</strain>
    </source>
</reference>
<sequence length="232" mass="25364">MLCGEKLRREVVVVQEFKIPLEVDKAEEEDNAMEDYHSAGQTSGSGECFKLSEVEQLTLTDESIEEMPIKKQASMNAKGKGKKKDRQSEEKEKGKGRKKNKTNEKSPDKTTKNTRTQPPKTIASSLNHNFKKILLNTSRKKPLIESAVGGLHDSDTEDTPPVPSKTKVVKSNVLVNLNSNEEDVPRANKPMPKANLVKPKPIPNPKVQKPNTATPASGSSVSSQASSAAPSH</sequence>
<name>V2WFA1_MONRO</name>
<feature type="compositionally biased region" description="Polar residues" evidence="1">
    <location>
        <begin position="113"/>
        <end position="128"/>
    </location>
</feature>
<feature type="region of interest" description="Disordered" evidence="1">
    <location>
        <begin position="22"/>
        <end position="129"/>
    </location>
</feature>
<comment type="caution">
    <text evidence="2">The sequence shown here is derived from an EMBL/GenBank/DDBJ whole genome shotgun (WGS) entry which is preliminary data.</text>
</comment>
<dbReference type="EMBL" id="AWSO01001057">
    <property type="protein sequence ID" value="ESK85528.1"/>
    <property type="molecule type" value="Genomic_DNA"/>
</dbReference>
<accession>V2WFA1</accession>
<gene>
    <name evidence="2" type="ORF">Moror_10071</name>
</gene>
<feature type="compositionally biased region" description="Low complexity" evidence="1">
    <location>
        <begin position="216"/>
        <end position="232"/>
    </location>
</feature>
<feature type="region of interest" description="Disordered" evidence="1">
    <location>
        <begin position="177"/>
        <end position="232"/>
    </location>
</feature>
<evidence type="ECO:0000313" key="2">
    <source>
        <dbReference type="EMBL" id="ESK85528.1"/>
    </source>
</evidence>
<proteinExistence type="predicted"/>
<dbReference type="KEGG" id="mrr:Moror_10071"/>